<feature type="domain" description="CBM6" evidence="2">
    <location>
        <begin position="326"/>
        <end position="470"/>
    </location>
</feature>
<gene>
    <name evidence="4" type="ORF">LXN57_33355</name>
</gene>
<name>A0ABT0Y8U6_9ACTN</name>
<dbReference type="InterPro" id="IPR032160">
    <property type="entry name" value="DUF4996"/>
</dbReference>
<keyword evidence="1" id="KW-0732">Signal</keyword>
<dbReference type="SUPFAM" id="SSF49785">
    <property type="entry name" value="Galactose-binding domain-like"/>
    <property type="match status" value="1"/>
</dbReference>
<reference evidence="4 5" key="1">
    <citation type="submission" date="2022-06" db="EMBL/GenBank/DDBJ databases">
        <title>Actinoplanes abujensis sp. nov., isolated from Nigerian arid soil.</title>
        <authorList>
            <person name="Ding P."/>
        </authorList>
    </citation>
    <scope>NUCLEOTIDE SEQUENCE [LARGE SCALE GENOMIC DNA]</scope>
    <source>
        <strain evidence="5">TRM88002</strain>
    </source>
</reference>
<organism evidence="4 5">
    <name type="scientific">Paractinoplanes hotanensis</name>
    <dbReference type="NCBI Taxonomy" id="2906497"/>
    <lineage>
        <taxon>Bacteria</taxon>
        <taxon>Bacillati</taxon>
        <taxon>Actinomycetota</taxon>
        <taxon>Actinomycetes</taxon>
        <taxon>Micromonosporales</taxon>
        <taxon>Micromonosporaceae</taxon>
        <taxon>Paractinoplanes</taxon>
    </lineage>
</organism>
<dbReference type="InterPro" id="IPR017946">
    <property type="entry name" value="PLC-like_Pdiesterase_TIM-brl"/>
</dbReference>
<accession>A0ABT0Y8U6</accession>
<feature type="domain" description="GP-PDE" evidence="3">
    <location>
        <begin position="54"/>
        <end position="309"/>
    </location>
</feature>
<proteinExistence type="predicted"/>
<dbReference type="CDD" id="cd08566">
    <property type="entry name" value="GDPD_AtGDE_like"/>
    <property type="match status" value="1"/>
</dbReference>
<dbReference type="PROSITE" id="PS51175">
    <property type="entry name" value="CBM6"/>
    <property type="match status" value="1"/>
</dbReference>
<dbReference type="Pfam" id="PF03009">
    <property type="entry name" value="GDPD"/>
    <property type="match status" value="1"/>
</dbReference>
<dbReference type="SUPFAM" id="SSF51695">
    <property type="entry name" value="PLC-like phosphodiesterases"/>
    <property type="match status" value="1"/>
</dbReference>
<dbReference type="Pfam" id="PF03422">
    <property type="entry name" value="CBM_6"/>
    <property type="match status" value="1"/>
</dbReference>
<dbReference type="EMBL" id="JAMQOL010000048">
    <property type="protein sequence ID" value="MCM4082467.1"/>
    <property type="molecule type" value="Genomic_DNA"/>
</dbReference>
<dbReference type="PROSITE" id="PS51704">
    <property type="entry name" value="GP_PDE"/>
    <property type="match status" value="1"/>
</dbReference>
<dbReference type="Gene3D" id="3.20.20.190">
    <property type="entry name" value="Phosphatidylinositol (PI) phosphodiesterase"/>
    <property type="match status" value="1"/>
</dbReference>
<evidence type="ECO:0000313" key="5">
    <source>
        <dbReference type="Proteomes" id="UP001523216"/>
    </source>
</evidence>
<dbReference type="InterPro" id="IPR006584">
    <property type="entry name" value="Cellulose-bd_IV"/>
</dbReference>
<dbReference type="Proteomes" id="UP001523216">
    <property type="component" value="Unassembled WGS sequence"/>
</dbReference>
<sequence length="473" mass="51284">MRVPIIAAVTLVALAGAVLPLRETEALPLPAAVPLRAVEKPGSLFLRHGTGAPVMVVAHRGYWRGAPENSLGAVTQAVSHGAQVVEVDIRRTRDGELVLMHDDSVDRTTDGRGRVADLTLAEVRALRLREGLGGRYAPVTAVGVPTLREALLALRDSGALVNLDRGWAYRDQIYDLLVELGQVEQGIFKSGAPIDEVTAFLDRDPRILYNHVVGDANAVDIGAFPPGRPPQAYELVFDRLTDAQIQPAAVARAKATSRVWVSTMWYGMAAGYTDEASLRDPALGWATLIERHGADIIQTDDPDDLSAWLSARDLGHPWPPQPAGTVRVQAEDYSPAGKGLGYYDLDDINRGGAARPFEGVDVGDTAGAIVVGWIRAGEWIRYDVAIPRSGNYRVSARVASPYRPAGRFTLTFDGARTTPPVEVMTTTSHYAFASQVVIPSWHLTEGAHTVVLRADADRYQNFNLDHLEFTPLD</sequence>
<dbReference type="CDD" id="cd04080">
    <property type="entry name" value="CBM6_cellulase-like"/>
    <property type="match status" value="1"/>
</dbReference>
<dbReference type="PANTHER" id="PTHR46320:SF1">
    <property type="entry name" value="GLYCEROPHOSPHODIESTER PHOSPHODIESTERASE 1"/>
    <property type="match status" value="1"/>
</dbReference>
<dbReference type="PANTHER" id="PTHR46320">
    <property type="entry name" value="GLYCEROPHOSPHODIESTER PHOSPHODIESTERASE 1"/>
    <property type="match status" value="1"/>
</dbReference>
<comment type="caution">
    <text evidence="4">The sequence shown here is derived from an EMBL/GenBank/DDBJ whole genome shotgun (WGS) entry which is preliminary data.</text>
</comment>
<protein>
    <submittedName>
        <fullName evidence="4">Carbohydrate-binding protein</fullName>
    </submittedName>
</protein>
<dbReference type="InterPro" id="IPR030395">
    <property type="entry name" value="GP_PDE_dom"/>
</dbReference>
<dbReference type="RefSeq" id="WP_251802196.1">
    <property type="nucleotide sequence ID" value="NZ_JAMQOL010000048.1"/>
</dbReference>
<evidence type="ECO:0000256" key="1">
    <source>
        <dbReference type="ARBA" id="ARBA00022729"/>
    </source>
</evidence>
<dbReference type="InterPro" id="IPR008979">
    <property type="entry name" value="Galactose-bd-like_sf"/>
</dbReference>
<dbReference type="SMART" id="SM00606">
    <property type="entry name" value="CBD_IV"/>
    <property type="match status" value="1"/>
</dbReference>
<evidence type="ECO:0000259" key="2">
    <source>
        <dbReference type="PROSITE" id="PS51175"/>
    </source>
</evidence>
<dbReference type="Gene3D" id="2.60.120.260">
    <property type="entry name" value="Galactose-binding domain-like"/>
    <property type="match status" value="1"/>
</dbReference>
<dbReference type="InterPro" id="IPR005084">
    <property type="entry name" value="CBM6"/>
</dbReference>
<dbReference type="Pfam" id="PF16387">
    <property type="entry name" value="DUF4996"/>
    <property type="match status" value="1"/>
</dbReference>
<keyword evidence="5" id="KW-1185">Reference proteome</keyword>
<evidence type="ECO:0000313" key="4">
    <source>
        <dbReference type="EMBL" id="MCM4082467.1"/>
    </source>
</evidence>
<evidence type="ECO:0000259" key="3">
    <source>
        <dbReference type="PROSITE" id="PS51704"/>
    </source>
</evidence>